<gene>
    <name evidence="1" type="ORF">NP493_8841g00001</name>
</gene>
<evidence type="ECO:0000313" key="1">
    <source>
        <dbReference type="EMBL" id="KAK2138108.1"/>
    </source>
</evidence>
<comment type="caution">
    <text evidence="1">The sequence shown here is derived from an EMBL/GenBank/DDBJ whole genome shotgun (WGS) entry which is preliminary data.</text>
</comment>
<reference evidence="1" key="1">
    <citation type="journal article" date="2023" name="Mol. Biol. Evol.">
        <title>Third-Generation Sequencing Reveals the Adaptive Role of the Epigenome in Three Deep-Sea Polychaetes.</title>
        <authorList>
            <person name="Perez M."/>
            <person name="Aroh O."/>
            <person name="Sun Y."/>
            <person name="Lan Y."/>
            <person name="Juniper S.K."/>
            <person name="Young C.R."/>
            <person name="Angers B."/>
            <person name="Qian P.Y."/>
        </authorList>
    </citation>
    <scope>NUCLEOTIDE SEQUENCE</scope>
    <source>
        <strain evidence="1">R07B-5</strain>
    </source>
</reference>
<evidence type="ECO:0000313" key="2">
    <source>
        <dbReference type="Proteomes" id="UP001209878"/>
    </source>
</evidence>
<accession>A0AAD9IP39</accession>
<keyword evidence="2" id="KW-1185">Reference proteome</keyword>
<dbReference type="AlphaFoldDB" id="A0AAD9IP39"/>
<name>A0AAD9IP39_RIDPI</name>
<dbReference type="EMBL" id="JAODUO010008868">
    <property type="protein sequence ID" value="KAK2138108.1"/>
    <property type="molecule type" value="Genomic_DNA"/>
</dbReference>
<dbReference type="Proteomes" id="UP001209878">
    <property type="component" value="Unassembled WGS sequence"/>
</dbReference>
<protein>
    <submittedName>
        <fullName evidence="1">Uncharacterized protein</fullName>
    </submittedName>
</protein>
<proteinExistence type="predicted"/>
<organism evidence="1 2">
    <name type="scientific">Ridgeia piscesae</name>
    <name type="common">Tubeworm</name>
    <dbReference type="NCBI Taxonomy" id="27915"/>
    <lineage>
        <taxon>Eukaryota</taxon>
        <taxon>Metazoa</taxon>
        <taxon>Spiralia</taxon>
        <taxon>Lophotrochozoa</taxon>
        <taxon>Annelida</taxon>
        <taxon>Polychaeta</taxon>
        <taxon>Sedentaria</taxon>
        <taxon>Canalipalpata</taxon>
        <taxon>Sabellida</taxon>
        <taxon>Siboglinidae</taxon>
        <taxon>Ridgeia</taxon>
    </lineage>
</organism>
<sequence>MIAADIVALTSTTRRCRNLCLTTIDVLAGELCTAVALVTNASLCLEAVDAENLTVRGTAAGSRQFATDVIATCTANGDVPFATGDATATGTSSTIVTAVASTVATTAVATDKWVKFTGLCLPTKTNEQADKRGQMVLRTCANIVACKLYVQVKMTLQNKTSDLQ</sequence>